<dbReference type="PANTHER" id="PTHR11654">
    <property type="entry name" value="OLIGOPEPTIDE TRANSPORTER-RELATED"/>
    <property type="match status" value="1"/>
</dbReference>
<gene>
    <name evidence="2" type="ORF">FEM48_ZijujUnG0040600</name>
</gene>
<dbReference type="InterPro" id="IPR036259">
    <property type="entry name" value="MFS_trans_sf"/>
</dbReference>
<accession>A0A978U9B4</accession>
<organism evidence="2 3">
    <name type="scientific">Ziziphus jujuba var. spinosa</name>
    <dbReference type="NCBI Taxonomy" id="714518"/>
    <lineage>
        <taxon>Eukaryota</taxon>
        <taxon>Viridiplantae</taxon>
        <taxon>Streptophyta</taxon>
        <taxon>Embryophyta</taxon>
        <taxon>Tracheophyta</taxon>
        <taxon>Spermatophyta</taxon>
        <taxon>Magnoliopsida</taxon>
        <taxon>eudicotyledons</taxon>
        <taxon>Gunneridae</taxon>
        <taxon>Pentapetalae</taxon>
        <taxon>rosids</taxon>
        <taxon>fabids</taxon>
        <taxon>Rosales</taxon>
        <taxon>Rhamnaceae</taxon>
        <taxon>Paliureae</taxon>
        <taxon>Ziziphus</taxon>
    </lineage>
</organism>
<keyword evidence="1" id="KW-0472">Membrane</keyword>
<proteinExistence type="predicted"/>
<dbReference type="Proteomes" id="UP000813462">
    <property type="component" value="Unassembled WGS sequence"/>
</dbReference>
<keyword evidence="1" id="KW-0812">Transmembrane</keyword>
<name>A0A978U9B4_ZIZJJ</name>
<evidence type="ECO:0000256" key="1">
    <source>
        <dbReference type="SAM" id="Phobius"/>
    </source>
</evidence>
<dbReference type="Gene3D" id="1.20.1250.20">
    <property type="entry name" value="MFS general substrate transporter like domains"/>
    <property type="match status" value="1"/>
</dbReference>
<protein>
    <submittedName>
        <fullName evidence="2">Uncharacterized protein</fullName>
    </submittedName>
</protein>
<reference evidence="2" key="1">
    <citation type="journal article" date="2021" name="Front. Plant Sci.">
        <title>Chromosome-Scale Genome Assembly for Chinese Sour Jujube and Insights Into Its Genome Evolution and Domestication Signature.</title>
        <authorList>
            <person name="Shen L.-Y."/>
            <person name="Luo H."/>
            <person name="Wang X.-L."/>
            <person name="Wang X.-M."/>
            <person name="Qiu X.-J."/>
            <person name="Liu H."/>
            <person name="Zhou S.-S."/>
            <person name="Jia K.-H."/>
            <person name="Nie S."/>
            <person name="Bao Y.-T."/>
            <person name="Zhang R.-G."/>
            <person name="Yun Q.-Z."/>
            <person name="Chai Y.-H."/>
            <person name="Lu J.-Y."/>
            <person name="Li Y."/>
            <person name="Zhao S.-W."/>
            <person name="Mao J.-F."/>
            <person name="Jia S.-G."/>
            <person name="Mao Y.-M."/>
        </authorList>
    </citation>
    <scope>NUCLEOTIDE SEQUENCE</scope>
    <source>
        <strain evidence="2">AT0</strain>
        <tissue evidence="2">Leaf</tissue>
    </source>
</reference>
<feature type="transmembrane region" description="Helical" evidence="1">
    <location>
        <begin position="72"/>
        <end position="93"/>
    </location>
</feature>
<evidence type="ECO:0000313" key="3">
    <source>
        <dbReference type="Proteomes" id="UP000813462"/>
    </source>
</evidence>
<sequence>MAYKGVGCNLVNFLTGPMGQSMAMAVENVNTWLGAANLMPLTGAFVGDSLLGRYWTILVSSLLYILDLSFDGFLHMVINSYSAFFLVSGLIIIKYSLNVNLSILPCTLELVSDMEITPSLETKSV</sequence>
<comment type="caution">
    <text evidence="2">The sequence shown here is derived from an EMBL/GenBank/DDBJ whole genome shotgun (WGS) entry which is preliminary data.</text>
</comment>
<dbReference type="AlphaFoldDB" id="A0A978U9B4"/>
<keyword evidence="1" id="KW-1133">Transmembrane helix</keyword>
<evidence type="ECO:0000313" key="2">
    <source>
        <dbReference type="EMBL" id="KAH7511146.1"/>
    </source>
</evidence>
<dbReference type="EMBL" id="JAEACU010000199">
    <property type="protein sequence ID" value="KAH7511146.1"/>
    <property type="molecule type" value="Genomic_DNA"/>
</dbReference>